<keyword evidence="1" id="KW-0732">Signal</keyword>
<dbReference type="AlphaFoldDB" id="A0A812UAL8"/>
<name>A0A812UAL8_SYMPI</name>
<dbReference type="OrthoDB" id="408076at2759"/>
<organism evidence="2 3">
    <name type="scientific">Symbiodinium pilosum</name>
    <name type="common">Dinoflagellate</name>
    <dbReference type="NCBI Taxonomy" id="2952"/>
    <lineage>
        <taxon>Eukaryota</taxon>
        <taxon>Sar</taxon>
        <taxon>Alveolata</taxon>
        <taxon>Dinophyceae</taxon>
        <taxon>Suessiales</taxon>
        <taxon>Symbiodiniaceae</taxon>
        <taxon>Symbiodinium</taxon>
    </lineage>
</organism>
<evidence type="ECO:0000313" key="2">
    <source>
        <dbReference type="EMBL" id="CAE7567463.1"/>
    </source>
</evidence>
<protein>
    <submittedName>
        <fullName evidence="2">KTR2 protein</fullName>
    </submittedName>
</protein>
<gene>
    <name evidence="2" type="primary">KTR2</name>
    <name evidence="2" type="ORF">SPIL2461_LOCUS15260</name>
</gene>
<accession>A0A812UAL8</accession>
<keyword evidence="3" id="KW-1185">Reference proteome</keyword>
<evidence type="ECO:0000256" key="1">
    <source>
        <dbReference type="SAM" id="SignalP"/>
    </source>
</evidence>
<dbReference type="PROSITE" id="PS51257">
    <property type="entry name" value="PROKAR_LIPOPROTEIN"/>
    <property type="match status" value="1"/>
</dbReference>
<reference evidence="2" key="1">
    <citation type="submission" date="2021-02" db="EMBL/GenBank/DDBJ databases">
        <authorList>
            <person name="Dougan E. K."/>
            <person name="Rhodes N."/>
            <person name="Thang M."/>
            <person name="Chan C."/>
        </authorList>
    </citation>
    <scope>NUCLEOTIDE SEQUENCE</scope>
</reference>
<evidence type="ECO:0000313" key="3">
    <source>
        <dbReference type="Proteomes" id="UP000649617"/>
    </source>
</evidence>
<proteinExistence type="predicted"/>
<feature type="chain" id="PRO_5032964557" evidence="1">
    <location>
        <begin position="25"/>
        <end position="493"/>
    </location>
</feature>
<comment type="caution">
    <text evidence="2">The sequence shown here is derived from an EMBL/GenBank/DDBJ whole genome shotgun (WGS) entry which is preliminary data.</text>
</comment>
<sequence length="493" mass="53993">MIRNAVTLLGYLAIAACEAGIGDGRYHKLPGTADYELISAYEDLVSTITNHVDLGLQDLPKRLILFSVWYIASRSLNDALGGGDCACKEGSPKSFKPYVRTRICKLDMSAVQTVSPFLFGEDLPSSELTPAELWAHVAKRALYLSEISRTYPGVIAETSFQASMLSLSHLATSLPELGTTWMSGRPPRLVLPHCTADDFAGAFWWEGVASHSSEHWLYPVLNKLGEGSHVGMVLRPSPAVLLLEEGCELNPRMPLMQDPIRCLQDSGGWDVVAMVDGLDNFTAVSAEQGRIPGTVVNETFRLDWNKEGKVTSFKFGKIVRSPRRGGRTAMLPRTVDILVVTPQGGNCYDAAEMIPPVRSNIRLVVVPINPLYAPPTRLVPDFAGTLPQRKGLADLKSNDRHKLQRLLFLMHCSLQSAVDLMTPRFVLLFVDGARAVFAERSIAHRYCTPVGSGEACAPLQTLWHRGASCSPATLQLIPRENDQPLKEASKSTS</sequence>
<dbReference type="EMBL" id="CAJNIZ010036769">
    <property type="protein sequence ID" value="CAE7567463.1"/>
    <property type="molecule type" value="Genomic_DNA"/>
</dbReference>
<feature type="signal peptide" evidence="1">
    <location>
        <begin position="1"/>
        <end position="24"/>
    </location>
</feature>
<dbReference type="Proteomes" id="UP000649617">
    <property type="component" value="Unassembled WGS sequence"/>
</dbReference>